<sequence>MHKLVNHAPHDSAKLQTEQRRSSFVRQIMSVMPMRRTQRPISQRFLYHTDDDCSSQESELDQQKPTLRNVAPFSQIRSTLLKLATPIQMVSCSFCVLTRSRVDHE</sequence>
<accession>A0ABD2PZV2</accession>
<dbReference type="AlphaFoldDB" id="A0ABD2PZV2"/>
<dbReference type="EMBL" id="JBJKFK010001495">
    <property type="protein sequence ID" value="KAL3312945.1"/>
    <property type="molecule type" value="Genomic_DNA"/>
</dbReference>
<proteinExistence type="predicted"/>
<name>A0ABD2PZV2_9PLAT</name>
<reference evidence="1 2" key="1">
    <citation type="submission" date="2024-11" db="EMBL/GenBank/DDBJ databases">
        <title>Adaptive evolution of stress response genes in parasites aligns with host niche diversity.</title>
        <authorList>
            <person name="Hahn C."/>
            <person name="Resl P."/>
        </authorList>
    </citation>
    <scope>NUCLEOTIDE SEQUENCE [LARGE SCALE GENOMIC DNA]</scope>
    <source>
        <strain evidence="1">EGGRZ-B1_66</strain>
        <tissue evidence="1">Body</tissue>
    </source>
</reference>
<dbReference type="Proteomes" id="UP001626550">
    <property type="component" value="Unassembled WGS sequence"/>
</dbReference>
<protein>
    <submittedName>
        <fullName evidence="1">Uncharacterized protein</fullName>
    </submittedName>
</protein>
<comment type="caution">
    <text evidence="1">The sequence shown here is derived from an EMBL/GenBank/DDBJ whole genome shotgun (WGS) entry which is preliminary data.</text>
</comment>
<evidence type="ECO:0000313" key="2">
    <source>
        <dbReference type="Proteomes" id="UP001626550"/>
    </source>
</evidence>
<evidence type="ECO:0000313" key="1">
    <source>
        <dbReference type="EMBL" id="KAL3312945.1"/>
    </source>
</evidence>
<organism evidence="1 2">
    <name type="scientific">Cichlidogyrus casuarinus</name>
    <dbReference type="NCBI Taxonomy" id="1844966"/>
    <lineage>
        <taxon>Eukaryota</taxon>
        <taxon>Metazoa</taxon>
        <taxon>Spiralia</taxon>
        <taxon>Lophotrochozoa</taxon>
        <taxon>Platyhelminthes</taxon>
        <taxon>Monogenea</taxon>
        <taxon>Monopisthocotylea</taxon>
        <taxon>Dactylogyridea</taxon>
        <taxon>Ancyrocephalidae</taxon>
        <taxon>Cichlidogyrus</taxon>
    </lineage>
</organism>
<gene>
    <name evidence="1" type="ORF">Ciccas_008458</name>
</gene>
<keyword evidence="2" id="KW-1185">Reference proteome</keyword>